<dbReference type="Proteomes" id="UP000186096">
    <property type="component" value="Unassembled WGS sequence"/>
</dbReference>
<proteinExistence type="predicted"/>
<organism evidence="2 3">
    <name type="scientific">Microbispora rosea</name>
    <dbReference type="NCBI Taxonomy" id="58117"/>
    <lineage>
        <taxon>Bacteria</taxon>
        <taxon>Bacillati</taxon>
        <taxon>Actinomycetota</taxon>
        <taxon>Actinomycetes</taxon>
        <taxon>Streptosporangiales</taxon>
        <taxon>Streptosporangiaceae</taxon>
        <taxon>Microbispora</taxon>
    </lineage>
</organism>
<dbReference type="AlphaFoldDB" id="A0A1N7BIT7"/>
<keyword evidence="3" id="KW-1185">Reference proteome</keyword>
<name>A0A1N7BIT7_9ACTN</name>
<gene>
    <name evidence="2" type="ORF">SAMN05421833_1109</name>
</gene>
<dbReference type="EMBL" id="FTNI01000010">
    <property type="protein sequence ID" value="SIR51123.1"/>
    <property type="molecule type" value="Genomic_DNA"/>
</dbReference>
<accession>A0A1N7BIT7</accession>
<evidence type="ECO:0000313" key="2">
    <source>
        <dbReference type="EMBL" id="SIR51123.1"/>
    </source>
</evidence>
<feature type="region of interest" description="Disordered" evidence="1">
    <location>
        <begin position="74"/>
        <end position="99"/>
    </location>
</feature>
<protein>
    <submittedName>
        <fullName evidence="2">Uncharacterized protein</fullName>
    </submittedName>
</protein>
<evidence type="ECO:0000256" key="1">
    <source>
        <dbReference type="SAM" id="MobiDB-lite"/>
    </source>
</evidence>
<sequence length="99" mass="11237">MGLPQVVHLLDLKRRWIAERRRGFPWSDEEYPAFELLAYVALDAYKQVTGENVDDLYAAVQARGVRSGFRFWRPNSASRTGISPMKGRSPVDSPGWPAT</sequence>
<evidence type="ECO:0000313" key="3">
    <source>
        <dbReference type="Proteomes" id="UP000186096"/>
    </source>
</evidence>
<reference evidence="3" key="1">
    <citation type="submission" date="2017-01" db="EMBL/GenBank/DDBJ databases">
        <authorList>
            <person name="Varghese N."/>
            <person name="Submissions S."/>
        </authorList>
    </citation>
    <scope>NUCLEOTIDE SEQUENCE [LARGE SCALE GENOMIC DNA]</scope>
    <source>
        <strain evidence="3">ATCC 12950</strain>
    </source>
</reference>